<reference evidence="8 9" key="1">
    <citation type="submission" date="2016-11" db="EMBL/GenBank/DDBJ databases">
        <authorList>
            <person name="Jaros S."/>
            <person name="Januszkiewicz K."/>
            <person name="Wedrychowicz H."/>
        </authorList>
    </citation>
    <scope>NUCLEOTIDE SEQUENCE [LARGE SCALE GENOMIC DNA]</scope>
    <source>
        <strain evidence="8 9">CGMCC 1.7049</strain>
    </source>
</reference>
<accession>A0A1M5KF08</accession>
<dbReference type="GO" id="GO:0009318">
    <property type="term" value="C:exodeoxyribonuclease VII complex"/>
    <property type="evidence" value="ECO:0007669"/>
    <property type="project" value="UniProtKB-UniRule"/>
</dbReference>
<protein>
    <recommendedName>
        <fullName evidence="6">Exodeoxyribonuclease 7 small subunit</fullName>
        <ecNumber evidence="6">3.1.11.6</ecNumber>
    </recommendedName>
    <alternativeName>
        <fullName evidence="6">Exodeoxyribonuclease VII small subunit</fullName>
        <shortName evidence="6">Exonuclease VII small subunit</shortName>
    </alternativeName>
</protein>
<keyword evidence="4 6" id="KW-0378">Hydrolase</keyword>
<proteinExistence type="inferred from homology"/>
<evidence type="ECO:0000256" key="1">
    <source>
        <dbReference type="ARBA" id="ARBA00009998"/>
    </source>
</evidence>
<dbReference type="GO" id="GO:0006308">
    <property type="term" value="P:DNA catabolic process"/>
    <property type="evidence" value="ECO:0007669"/>
    <property type="project" value="UniProtKB-UniRule"/>
</dbReference>
<evidence type="ECO:0000256" key="3">
    <source>
        <dbReference type="ARBA" id="ARBA00022722"/>
    </source>
</evidence>
<dbReference type="NCBIfam" id="NF002140">
    <property type="entry name" value="PRK00977.1-4"/>
    <property type="match status" value="1"/>
</dbReference>
<dbReference type="InterPro" id="IPR037004">
    <property type="entry name" value="Exonuc_VII_ssu_sf"/>
</dbReference>
<dbReference type="EC" id="3.1.11.6" evidence="6"/>
<evidence type="ECO:0000256" key="4">
    <source>
        <dbReference type="ARBA" id="ARBA00022801"/>
    </source>
</evidence>
<dbReference type="Proteomes" id="UP000199758">
    <property type="component" value="Unassembled WGS sequence"/>
</dbReference>
<gene>
    <name evidence="6" type="primary">xseB</name>
    <name evidence="8" type="ORF">SAMN04488068_0495</name>
</gene>
<comment type="similarity">
    <text evidence="1 6">Belongs to the XseB family.</text>
</comment>
<dbReference type="EMBL" id="FQWZ01000001">
    <property type="protein sequence ID" value="SHG50763.1"/>
    <property type="molecule type" value="Genomic_DNA"/>
</dbReference>
<dbReference type="Pfam" id="PF02609">
    <property type="entry name" value="Exonuc_VII_S"/>
    <property type="match status" value="1"/>
</dbReference>
<dbReference type="PANTHER" id="PTHR34137">
    <property type="entry name" value="EXODEOXYRIBONUCLEASE 7 SMALL SUBUNIT"/>
    <property type="match status" value="1"/>
</dbReference>
<evidence type="ECO:0000256" key="5">
    <source>
        <dbReference type="ARBA" id="ARBA00022839"/>
    </source>
</evidence>
<dbReference type="InterPro" id="IPR003761">
    <property type="entry name" value="Exonuc_VII_S"/>
</dbReference>
<evidence type="ECO:0000256" key="6">
    <source>
        <dbReference type="HAMAP-Rule" id="MF_00337"/>
    </source>
</evidence>
<name>A0A1M5KF08_9GAMM</name>
<dbReference type="GO" id="GO:0005829">
    <property type="term" value="C:cytosol"/>
    <property type="evidence" value="ECO:0007669"/>
    <property type="project" value="TreeGrafter"/>
</dbReference>
<dbReference type="GO" id="GO:0008855">
    <property type="term" value="F:exodeoxyribonuclease VII activity"/>
    <property type="evidence" value="ECO:0007669"/>
    <property type="project" value="UniProtKB-UniRule"/>
</dbReference>
<dbReference type="Gene3D" id="1.10.287.1040">
    <property type="entry name" value="Exonuclease VII, small subunit"/>
    <property type="match status" value="1"/>
</dbReference>
<keyword evidence="9" id="KW-1185">Reference proteome</keyword>
<dbReference type="NCBIfam" id="TIGR01280">
    <property type="entry name" value="xseB"/>
    <property type="match status" value="1"/>
</dbReference>
<comment type="catalytic activity">
    <reaction evidence="6">
        <text>Exonucleolytic cleavage in either 5'- to 3'- or 3'- to 5'-direction to yield nucleoside 5'-phosphates.</text>
        <dbReference type="EC" id="3.1.11.6"/>
    </reaction>
</comment>
<organism evidence="8 9">
    <name type="scientific">Hydrocarboniphaga daqingensis</name>
    <dbReference type="NCBI Taxonomy" id="490188"/>
    <lineage>
        <taxon>Bacteria</taxon>
        <taxon>Pseudomonadati</taxon>
        <taxon>Pseudomonadota</taxon>
        <taxon>Gammaproteobacteria</taxon>
        <taxon>Nevskiales</taxon>
        <taxon>Nevskiaceae</taxon>
        <taxon>Hydrocarboniphaga</taxon>
    </lineage>
</organism>
<sequence length="97" mass="10239">MPKTTDKSGLFASDASTADAVQAAPPGDDVARFEDALGELESIVEKMERGDLKLEESLALFERGVGLTRQCRSSLDTAELKVKNLLAADAAADDAGR</sequence>
<comment type="subunit">
    <text evidence="6">Heterooligomer composed of large and small subunits.</text>
</comment>
<keyword evidence="5 6" id="KW-0269">Exonuclease</keyword>
<dbReference type="RefSeq" id="WP_072893408.1">
    <property type="nucleotide sequence ID" value="NZ_FQWZ01000001.1"/>
</dbReference>
<evidence type="ECO:0000313" key="8">
    <source>
        <dbReference type="EMBL" id="SHG50763.1"/>
    </source>
</evidence>
<dbReference type="SUPFAM" id="SSF116842">
    <property type="entry name" value="XseB-like"/>
    <property type="match status" value="1"/>
</dbReference>
<dbReference type="STRING" id="490188.SAMN04488068_0495"/>
<dbReference type="OrthoDB" id="9801128at2"/>
<comment type="function">
    <text evidence="6">Bidirectionally degrades single-stranded DNA into large acid-insoluble oligonucleotides, which are then degraded further into small acid-soluble oligonucleotides.</text>
</comment>
<evidence type="ECO:0000256" key="2">
    <source>
        <dbReference type="ARBA" id="ARBA00022490"/>
    </source>
</evidence>
<feature type="region of interest" description="Disordered" evidence="7">
    <location>
        <begin position="1"/>
        <end position="27"/>
    </location>
</feature>
<comment type="subcellular location">
    <subcellularLocation>
        <location evidence="6">Cytoplasm</location>
    </subcellularLocation>
</comment>
<dbReference type="PANTHER" id="PTHR34137:SF1">
    <property type="entry name" value="EXODEOXYRIBONUCLEASE 7 SMALL SUBUNIT"/>
    <property type="match status" value="1"/>
</dbReference>
<dbReference type="HAMAP" id="MF_00337">
    <property type="entry name" value="Exonuc_7_S"/>
    <property type="match status" value="1"/>
</dbReference>
<keyword evidence="2 6" id="KW-0963">Cytoplasm</keyword>
<evidence type="ECO:0000256" key="7">
    <source>
        <dbReference type="SAM" id="MobiDB-lite"/>
    </source>
</evidence>
<evidence type="ECO:0000313" key="9">
    <source>
        <dbReference type="Proteomes" id="UP000199758"/>
    </source>
</evidence>
<keyword evidence="3 6" id="KW-0540">Nuclease</keyword>
<dbReference type="AlphaFoldDB" id="A0A1M5KF08"/>